<gene>
    <name evidence="3" type="ORF">I6U50_10540</name>
</gene>
<sequence>DADTCGAMIEIVPPAATDNCTVGNVNGTRDDNQPLDAEYPAGTTNITWTVTDDNGNEALPVIQTVTVTDDQAPVIAAVEAINTNADADTCGAMIEIVPPAATDNCTVGNVNGTRDDNLPLDAEYPVGTTNITWTVTDDNGNEAEPVIQTIMVTDDQAPVIAEQENITVNTDPDSCGAIVNYSVPSANDNCGIESIELTEGLASGAEFPIGETKITYTATDVNGNSVNSSFVVNVIDNEAPVLTCPDDIQLSVENGTDSIVVNYEGVSVTDNCSGTSIELIEGFASGEEFPVGKTVVTYQVTDASGNSVSCSFLVIIEETPPIPSAPEVDLIQPDCLTPTGVILINTKNGLTYSIDSENYEAVQEFTDLEPGTYQVTAKDEFGQVSEATEVILEEPIATEIETSAISLCIEDSSFNLFELLEGEYDDSGVWVDTEQTGALTQDFIDPALLQVGSYTFEYQLNNGICNSTTSVTVNINDDCVVLPCSLEDIKSSISKAVTPNGDNRNDYFTIDFASECGFTYDLMIFNRWGNKIYEATNYQNDWDGYATNSATSSNQLPSGTYFYVLEIRNSGFEPIQGYIYLGTK</sequence>
<reference evidence="3 4" key="1">
    <citation type="submission" date="2020-12" db="EMBL/GenBank/DDBJ databases">
        <title>Salegentibacter orientalis sp. nov., isolated from costal sediment.</title>
        <authorList>
            <person name="Lian F.-B."/>
        </authorList>
    </citation>
    <scope>NUCLEOTIDE SEQUENCE [LARGE SCALE GENOMIC DNA]</scope>
    <source>
        <strain evidence="3 4">F60176</strain>
    </source>
</reference>
<dbReference type="Gene3D" id="2.60.40.10">
    <property type="entry name" value="Immunoglobulins"/>
    <property type="match status" value="1"/>
</dbReference>
<accession>A0ABS0THB8</accession>
<keyword evidence="4" id="KW-1185">Reference proteome</keyword>
<keyword evidence="1" id="KW-0677">Repeat</keyword>
<organism evidence="3 4">
    <name type="scientific">Salegentibacter maritimus</name>
    <dbReference type="NCBI Taxonomy" id="2794347"/>
    <lineage>
        <taxon>Bacteria</taxon>
        <taxon>Pseudomonadati</taxon>
        <taxon>Bacteroidota</taxon>
        <taxon>Flavobacteriia</taxon>
        <taxon>Flavobacteriales</taxon>
        <taxon>Flavobacteriaceae</taxon>
        <taxon>Salegentibacter</taxon>
    </lineage>
</organism>
<evidence type="ECO:0000256" key="1">
    <source>
        <dbReference type="ARBA" id="ARBA00022737"/>
    </source>
</evidence>
<proteinExistence type="predicted"/>
<feature type="domain" description="HYR" evidence="2">
    <location>
        <begin position="235"/>
        <end position="318"/>
    </location>
</feature>
<dbReference type="InterPro" id="IPR003410">
    <property type="entry name" value="HYR_dom"/>
</dbReference>
<dbReference type="NCBIfam" id="TIGR04131">
    <property type="entry name" value="Bac_Flav_CTERM"/>
    <property type="match status" value="1"/>
</dbReference>
<dbReference type="Pfam" id="PF02494">
    <property type="entry name" value="HYR"/>
    <property type="match status" value="2"/>
</dbReference>
<dbReference type="InterPro" id="IPR026341">
    <property type="entry name" value="T9SS_type_B"/>
</dbReference>
<dbReference type="PROSITE" id="PS50825">
    <property type="entry name" value="HYR"/>
    <property type="match status" value="2"/>
</dbReference>
<feature type="non-terminal residue" evidence="3">
    <location>
        <position position="1"/>
    </location>
</feature>
<protein>
    <submittedName>
        <fullName evidence="3">HYR domain-containing protein</fullName>
    </submittedName>
</protein>
<name>A0ABS0THB8_9FLAO</name>
<feature type="domain" description="HYR" evidence="2">
    <location>
        <begin position="153"/>
        <end position="234"/>
    </location>
</feature>
<dbReference type="EMBL" id="JAEHNY010000009">
    <property type="protein sequence ID" value="MBI6120454.1"/>
    <property type="molecule type" value="Genomic_DNA"/>
</dbReference>
<evidence type="ECO:0000313" key="4">
    <source>
        <dbReference type="Proteomes" id="UP000635665"/>
    </source>
</evidence>
<evidence type="ECO:0000259" key="2">
    <source>
        <dbReference type="PROSITE" id="PS50825"/>
    </source>
</evidence>
<evidence type="ECO:0000313" key="3">
    <source>
        <dbReference type="EMBL" id="MBI6120454.1"/>
    </source>
</evidence>
<dbReference type="PANTHER" id="PTHR24273:SF32">
    <property type="entry name" value="HYALIN"/>
    <property type="match status" value="1"/>
</dbReference>
<dbReference type="InterPro" id="IPR013783">
    <property type="entry name" value="Ig-like_fold"/>
</dbReference>
<dbReference type="Pfam" id="PF13585">
    <property type="entry name" value="CHU_C"/>
    <property type="match status" value="1"/>
</dbReference>
<dbReference type="PANTHER" id="PTHR24273">
    <property type="entry name" value="FI04643P-RELATED"/>
    <property type="match status" value="1"/>
</dbReference>
<dbReference type="RefSeq" id="WP_198638797.1">
    <property type="nucleotide sequence ID" value="NZ_JAEHNY010000009.1"/>
</dbReference>
<comment type="caution">
    <text evidence="3">The sequence shown here is derived from an EMBL/GenBank/DDBJ whole genome shotgun (WGS) entry which is preliminary data.</text>
</comment>
<dbReference type="Proteomes" id="UP000635665">
    <property type="component" value="Unassembled WGS sequence"/>
</dbReference>